<dbReference type="InterPro" id="IPR013178">
    <property type="entry name" value="Histone_AcTrfase_Rtt109/CBP"/>
</dbReference>
<feature type="domain" description="TAZ-type" evidence="12">
    <location>
        <begin position="2"/>
        <end position="93"/>
    </location>
</feature>
<dbReference type="GO" id="GO:0005634">
    <property type="term" value="C:nucleus"/>
    <property type="evidence" value="ECO:0007669"/>
    <property type="project" value="UniProtKB-SubCell"/>
</dbReference>
<evidence type="ECO:0000256" key="2">
    <source>
        <dbReference type="ARBA" id="ARBA00013184"/>
    </source>
</evidence>
<evidence type="ECO:0000313" key="13">
    <source>
        <dbReference type="EMBL" id="ETW05477.1"/>
    </source>
</evidence>
<evidence type="ECO:0000256" key="6">
    <source>
        <dbReference type="ARBA" id="ARBA00022833"/>
    </source>
</evidence>
<dbReference type="PANTHER" id="PTHR13808">
    <property type="entry name" value="CBP/P300-RELATED"/>
    <property type="match status" value="1"/>
</dbReference>
<dbReference type="InterPro" id="IPR000197">
    <property type="entry name" value="Znf_TAZ"/>
</dbReference>
<dbReference type="OrthoDB" id="62401at2759"/>
<dbReference type="GO" id="GO:0004402">
    <property type="term" value="F:histone acetyltransferase activity"/>
    <property type="evidence" value="ECO:0007669"/>
    <property type="project" value="InterPro"/>
</dbReference>
<keyword evidence="4" id="KW-0479">Metal-binding</keyword>
<keyword evidence="6" id="KW-0862">Zinc</keyword>
<keyword evidence="5" id="KW-0863">Zinc-finger</keyword>
<dbReference type="SMART" id="SM00551">
    <property type="entry name" value="ZnF_TAZ"/>
    <property type="match status" value="1"/>
</dbReference>
<keyword evidence="3" id="KW-0808">Transferase</keyword>
<dbReference type="GO" id="GO:0003713">
    <property type="term" value="F:transcription coactivator activity"/>
    <property type="evidence" value="ECO:0007669"/>
    <property type="project" value="TreeGrafter"/>
</dbReference>
<dbReference type="Pfam" id="PF02135">
    <property type="entry name" value="zf-TAZ"/>
    <property type="match status" value="1"/>
</dbReference>
<evidence type="ECO:0000256" key="11">
    <source>
        <dbReference type="ARBA" id="ARBA00048017"/>
    </source>
</evidence>
<organism evidence="13">
    <name type="scientific">Aphanomyces invadans</name>
    <dbReference type="NCBI Taxonomy" id="157072"/>
    <lineage>
        <taxon>Eukaryota</taxon>
        <taxon>Sar</taxon>
        <taxon>Stramenopiles</taxon>
        <taxon>Oomycota</taxon>
        <taxon>Saprolegniomycetes</taxon>
        <taxon>Saprolegniales</taxon>
        <taxon>Verrucalvaceae</taxon>
        <taxon>Aphanomyces</taxon>
    </lineage>
</organism>
<keyword evidence="7" id="KW-0156">Chromatin regulator</keyword>
<accession>A0A024UHZ6</accession>
<evidence type="ECO:0000256" key="4">
    <source>
        <dbReference type="ARBA" id="ARBA00022723"/>
    </source>
</evidence>
<comment type="catalytic activity">
    <reaction evidence="11">
        <text>L-lysyl-[protein] + acetyl-CoA = N(6)-acetyl-L-lysyl-[protein] + CoA + H(+)</text>
        <dbReference type="Rhea" id="RHEA:45948"/>
        <dbReference type="Rhea" id="RHEA-COMP:9752"/>
        <dbReference type="Rhea" id="RHEA-COMP:10731"/>
        <dbReference type="ChEBI" id="CHEBI:15378"/>
        <dbReference type="ChEBI" id="CHEBI:29969"/>
        <dbReference type="ChEBI" id="CHEBI:57287"/>
        <dbReference type="ChEBI" id="CHEBI:57288"/>
        <dbReference type="ChEBI" id="CHEBI:61930"/>
        <dbReference type="EC" id="2.3.1.48"/>
    </reaction>
</comment>
<name>A0A024UHZ6_9STRA</name>
<keyword evidence="9" id="KW-0804">Transcription</keyword>
<gene>
    <name evidence="13" type="ORF">H310_03240</name>
</gene>
<evidence type="ECO:0000256" key="9">
    <source>
        <dbReference type="ARBA" id="ARBA00023163"/>
    </source>
</evidence>
<dbReference type="EMBL" id="KI913956">
    <property type="protein sequence ID" value="ETW05477.1"/>
    <property type="molecule type" value="Genomic_DNA"/>
</dbReference>
<dbReference type="AlphaFoldDB" id="A0A024UHZ6"/>
<dbReference type="GO" id="GO:0045944">
    <property type="term" value="P:positive regulation of transcription by RNA polymerase II"/>
    <property type="evidence" value="ECO:0007669"/>
    <property type="project" value="TreeGrafter"/>
</dbReference>
<keyword evidence="8" id="KW-0805">Transcription regulation</keyword>
<dbReference type="Gene3D" id="1.20.1020.10">
    <property type="entry name" value="TAZ domain"/>
    <property type="match status" value="1"/>
</dbReference>
<keyword evidence="10" id="KW-0539">Nucleus</keyword>
<evidence type="ECO:0000259" key="12">
    <source>
        <dbReference type="PROSITE" id="PS50134"/>
    </source>
</evidence>
<dbReference type="GeneID" id="20080290"/>
<dbReference type="EC" id="2.3.1.48" evidence="2"/>
<reference evidence="13" key="1">
    <citation type="submission" date="2013-12" db="EMBL/GenBank/DDBJ databases">
        <title>The Genome Sequence of Aphanomyces invadans NJM9701.</title>
        <authorList>
            <consortium name="The Broad Institute Genomics Platform"/>
            <person name="Russ C."/>
            <person name="Tyler B."/>
            <person name="van West P."/>
            <person name="Dieguez-Uribeondo J."/>
            <person name="Young S.K."/>
            <person name="Zeng Q."/>
            <person name="Gargeya S."/>
            <person name="Fitzgerald M."/>
            <person name="Abouelleil A."/>
            <person name="Alvarado L."/>
            <person name="Chapman S.B."/>
            <person name="Gainer-Dewar J."/>
            <person name="Goldberg J."/>
            <person name="Griggs A."/>
            <person name="Gujja S."/>
            <person name="Hansen M."/>
            <person name="Howarth C."/>
            <person name="Imamovic A."/>
            <person name="Ireland A."/>
            <person name="Larimer J."/>
            <person name="McCowan C."/>
            <person name="Murphy C."/>
            <person name="Pearson M."/>
            <person name="Poon T.W."/>
            <person name="Priest M."/>
            <person name="Roberts A."/>
            <person name="Saif S."/>
            <person name="Shea T."/>
            <person name="Sykes S."/>
            <person name="Wortman J."/>
            <person name="Nusbaum C."/>
            <person name="Birren B."/>
        </authorList>
    </citation>
    <scope>NUCLEOTIDE SEQUENCE [LARGE SCALE GENOMIC DNA]</scope>
    <source>
        <strain evidence="13">NJM9701</strain>
    </source>
</reference>
<dbReference type="eggNOG" id="ENOG502S1EK">
    <property type="taxonomic scope" value="Eukaryota"/>
</dbReference>
<dbReference type="GO" id="GO:0008270">
    <property type="term" value="F:zinc ion binding"/>
    <property type="evidence" value="ECO:0007669"/>
    <property type="project" value="UniProtKB-KW"/>
</dbReference>
<evidence type="ECO:0000256" key="7">
    <source>
        <dbReference type="ARBA" id="ARBA00022853"/>
    </source>
</evidence>
<comment type="subcellular location">
    <subcellularLocation>
        <location evidence="1">Nucleus</location>
    </subcellularLocation>
</comment>
<evidence type="ECO:0000256" key="1">
    <source>
        <dbReference type="ARBA" id="ARBA00004123"/>
    </source>
</evidence>
<dbReference type="VEuPathDB" id="FungiDB:H310_03240"/>
<sequence length="164" mass="18821">MATPEEQKLQVYNEALVHASTCRLPECVEHKGRCQKIRSSIHHFLNCYTKRRTTSRIDEIEECIHCAKIFRLLCFHASHCSGSTCVVHMCNYLRRKIDSAQQKSTSARPVIRQDPASAANAWPVDRRIAEAENNRAVVTNMIAQLVRAKQRNGEDIHGIYQKYL</sequence>
<protein>
    <recommendedName>
        <fullName evidence="2">histone acetyltransferase</fullName>
        <ecNumber evidence="2">2.3.1.48</ecNumber>
    </recommendedName>
</protein>
<evidence type="ECO:0000256" key="3">
    <source>
        <dbReference type="ARBA" id="ARBA00022679"/>
    </source>
</evidence>
<dbReference type="PROSITE" id="PS50134">
    <property type="entry name" value="ZF_TAZ"/>
    <property type="match status" value="1"/>
</dbReference>
<dbReference type="RefSeq" id="XP_008865254.1">
    <property type="nucleotide sequence ID" value="XM_008867032.1"/>
</dbReference>
<evidence type="ECO:0000256" key="10">
    <source>
        <dbReference type="ARBA" id="ARBA00023242"/>
    </source>
</evidence>
<dbReference type="SUPFAM" id="SSF57933">
    <property type="entry name" value="TAZ domain"/>
    <property type="match status" value="1"/>
</dbReference>
<dbReference type="GO" id="GO:0005667">
    <property type="term" value="C:transcription regulator complex"/>
    <property type="evidence" value="ECO:0007669"/>
    <property type="project" value="TreeGrafter"/>
</dbReference>
<proteinExistence type="predicted"/>
<dbReference type="PANTHER" id="PTHR13808:SF1">
    <property type="entry name" value="HISTONE ACETYLTRANSFERASE"/>
    <property type="match status" value="1"/>
</dbReference>
<evidence type="ECO:0000256" key="8">
    <source>
        <dbReference type="ARBA" id="ARBA00023015"/>
    </source>
</evidence>
<dbReference type="GO" id="GO:0000123">
    <property type="term" value="C:histone acetyltransferase complex"/>
    <property type="evidence" value="ECO:0007669"/>
    <property type="project" value="TreeGrafter"/>
</dbReference>
<dbReference type="InterPro" id="IPR035898">
    <property type="entry name" value="TAZ_dom_sf"/>
</dbReference>
<dbReference type="STRING" id="157072.A0A024UHZ6"/>
<dbReference type="GO" id="GO:0031490">
    <property type="term" value="F:chromatin DNA binding"/>
    <property type="evidence" value="ECO:0007669"/>
    <property type="project" value="TreeGrafter"/>
</dbReference>
<evidence type="ECO:0000256" key="5">
    <source>
        <dbReference type="ARBA" id="ARBA00022771"/>
    </source>
</evidence>